<protein>
    <recommendedName>
        <fullName evidence="4">DUF3558 domain-containing protein</fullName>
    </recommendedName>
</protein>
<evidence type="ECO:0008006" key="4">
    <source>
        <dbReference type="Google" id="ProtNLM"/>
    </source>
</evidence>
<name>A0AAW8FAX5_9ACTN</name>
<evidence type="ECO:0000256" key="1">
    <source>
        <dbReference type="SAM" id="MobiDB-lite"/>
    </source>
</evidence>
<accession>A0AAW8FAX5</accession>
<evidence type="ECO:0000313" key="2">
    <source>
        <dbReference type="EMBL" id="MDQ0907234.1"/>
    </source>
</evidence>
<dbReference type="RefSeq" id="WP_306975662.1">
    <property type="nucleotide sequence ID" value="NZ_JAUSZV010000005.1"/>
</dbReference>
<gene>
    <name evidence="2" type="ORF">QFZ22_003219</name>
</gene>
<dbReference type="EMBL" id="JAUSZV010000005">
    <property type="protein sequence ID" value="MDQ0907234.1"/>
    <property type="molecule type" value="Genomic_DNA"/>
</dbReference>
<comment type="caution">
    <text evidence="2">The sequence shown here is derived from an EMBL/GenBank/DDBJ whole genome shotgun (WGS) entry which is preliminary data.</text>
</comment>
<dbReference type="AlphaFoldDB" id="A0AAW8FAX5"/>
<dbReference type="Proteomes" id="UP001234216">
    <property type="component" value="Unassembled WGS sequence"/>
</dbReference>
<reference evidence="2" key="1">
    <citation type="submission" date="2023-07" db="EMBL/GenBank/DDBJ databases">
        <title>Comparative genomics of wheat-associated soil bacteria to identify genetic determinants of phenazine resistance.</title>
        <authorList>
            <person name="Mouncey N."/>
        </authorList>
    </citation>
    <scope>NUCLEOTIDE SEQUENCE</scope>
    <source>
        <strain evidence="2">V4I22</strain>
    </source>
</reference>
<sequence>MLTAAAGCSPDEQTNDQSKPVCDGKLKGDVFDTLVGDSGVADEKVSKFSPNEWTAGGYCYLYGKKHAVEIDYLWRSDSTSDLDRYRSPGPSTVKTFKVGPTTGYLERPKVRVAAGNVNQNRAWLALPCPIPGEKTRDHAMLEIEVKEPPPARSVDDSLSKAFISALTIATSYLGDEVFKCSASPSAAAPGAASPTASSG</sequence>
<evidence type="ECO:0000313" key="3">
    <source>
        <dbReference type="Proteomes" id="UP001234216"/>
    </source>
</evidence>
<proteinExistence type="predicted"/>
<feature type="region of interest" description="Disordered" evidence="1">
    <location>
        <begin position="1"/>
        <end position="22"/>
    </location>
</feature>
<organism evidence="2 3">
    <name type="scientific">Streptomyces canus</name>
    <dbReference type="NCBI Taxonomy" id="58343"/>
    <lineage>
        <taxon>Bacteria</taxon>
        <taxon>Bacillati</taxon>
        <taxon>Actinomycetota</taxon>
        <taxon>Actinomycetes</taxon>
        <taxon>Kitasatosporales</taxon>
        <taxon>Streptomycetaceae</taxon>
        <taxon>Streptomyces</taxon>
        <taxon>Streptomyces aurantiacus group</taxon>
    </lineage>
</organism>